<proteinExistence type="predicted"/>
<dbReference type="SUPFAM" id="SSF55718">
    <property type="entry name" value="SCP-like"/>
    <property type="match status" value="1"/>
</dbReference>
<dbReference type="InterPro" id="IPR036527">
    <property type="entry name" value="SCP2_sterol-bd_dom_sf"/>
</dbReference>
<gene>
    <name evidence="2" type="ORF">B1B_18392</name>
</gene>
<evidence type="ECO:0000259" key="1">
    <source>
        <dbReference type="Pfam" id="PF02036"/>
    </source>
</evidence>
<evidence type="ECO:0000313" key="2">
    <source>
        <dbReference type="EMBL" id="EQD30479.1"/>
    </source>
</evidence>
<name>T0ZP36_9ZZZZ</name>
<dbReference type="AlphaFoldDB" id="T0ZP36"/>
<dbReference type="Pfam" id="PF02036">
    <property type="entry name" value="SCP2"/>
    <property type="match status" value="1"/>
</dbReference>
<comment type="caution">
    <text evidence="2">The sequence shown here is derived from an EMBL/GenBank/DDBJ whole genome shotgun (WGS) entry which is preliminary data.</text>
</comment>
<reference evidence="2" key="1">
    <citation type="submission" date="2013-08" db="EMBL/GenBank/DDBJ databases">
        <authorList>
            <person name="Mendez C."/>
            <person name="Richter M."/>
            <person name="Ferrer M."/>
            <person name="Sanchez J."/>
        </authorList>
    </citation>
    <scope>NUCLEOTIDE SEQUENCE</scope>
</reference>
<dbReference type="Gene3D" id="3.30.1050.10">
    <property type="entry name" value="SCP2 sterol-binding domain"/>
    <property type="match status" value="1"/>
</dbReference>
<protein>
    <submittedName>
        <fullName evidence="2">Sterol-binding domain protein</fullName>
    </submittedName>
</protein>
<accession>T0ZP36</accession>
<dbReference type="EMBL" id="AUZY01012305">
    <property type="protein sequence ID" value="EQD30479.1"/>
    <property type="molecule type" value="Genomic_DNA"/>
</dbReference>
<dbReference type="InterPro" id="IPR003033">
    <property type="entry name" value="SCP2_sterol-bd_dom"/>
</dbReference>
<feature type="domain" description="SCP2" evidence="1">
    <location>
        <begin position="50"/>
        <end position="137"/>
    </location>
</feature>
<reference evidence="2" key="2">
    <citation type="journal article" date="2014" name="ISME J.">
        <title>Microbial stratification in low pH oxic and suboxic macroscopic growths along an acid mine drainage.</title>
        <authorList>
            <person name="Mendez-Garcia C."/>
            <person name="Mesa V."/>
            <person name="Sprenger R.R."/>
            <person name="Richter M."/>
            <person name="Diez M.S."/>
            <person name="Solano J."/>
            <person name="Bargiela R."/>
            <person name="Golyshina O.V."/>
            <person name="Manteca A."/>
            <person name="Ramos J.L."/>
            <person name="Gallego J.R."/>
            <person name="Llorente I."/>
            <person name="Martins Dos Santos V.A."/>
            <person name="Jensen O.N."/>
            <person name="Pelaez A.I."/>
            <person name="Sanchez J."/>
            <person name="Ferrer M."/>
        </authorList>
    </citation>
    <scope>NUCLEOTIDE SEQUENCE</scope>
</reference>
<sequence length="167" mass="18391">MILRTFLKRMDEGKSKLPARVLHWGNRIPMPLRNDLMEKLLNYALGQALAAGTFDFLSGHAVSVVVSDADVGITLTCRQRRLCVSPGLPADTEIAASALDLLRLIAAQIDADSLFFRQQLTIRGNVALGLEVKNALDGIDRMSLPGPVRHSLAAWVRWFAPEYPTVL</sequence>
<organism evidence="2">
    <name type="scientific">mine drainage metagenome</name>
    <dbReference type="NCBI Taxonomy" id="410659"/>
    <lineage>
        <taxon>unclassified sequences</taxon>
        <taxon>metagenomes</taxon>
        <taxon>ecological metagenomes</taxon>
    </lineage>
</organism>